<name>A0ABQ2YKT3_9NEIS</name>
<evidence type="ECO:0000313" key="3">
    <source>
        <dbReference type="EMBL" id="GGX87720.1"/>
    </source>
</evidence>
<reference evidence="4" key="1">
    <citation type="journal article" date="2019" name="Int. J. Syst. Evol. Microbiol.">
        <title>The Global Catalogue of Microorganisms (GCM) 10K type strain sequencing project: providing services to taxonomists for standard genome sequencing and annotation.</title>
        <authorList>
            <consortium name="The Broad Institute Genomics Platform"/>
            <consortium name="The Broad Institute Genome Sequencing Center for Infectious Disease"/>
            <person name="Wu L."/>
            <person name="Ma J."/>
        </authorList>
    </citation>
    <scope>NUCLEOTIDE SEQUENCE [LARGE SCALE GENOMIC DNA]</scope>
    <source>
        <strain evidence="4">KCTC 32041</strain>
    </source>
</reference>
<dbReference type="CDD" id="cd17253">
    <property type="entry name" value="RMtype1_S_Eco933I-TRD2-CR2_like"/>
    <property type="match status" value="1"/>
</dbReference>
<evidence type="ECO:0000256" key="2">
    <source>
        <dbReference type="ARBA" id="ARBA00023125"/>
    </source>
</evidence>
<evidence type="ECO:0000256" key="1">
    <source>
        <dbReference type="ARBA" id="ARBA00022747"/>
    </source>
</evidence>
<dbReference type="PANTHER" id="PTHR30408">
    <property type="entry name" value="TYPE-1 RESTRICTION ENZYME ECOKI SPECIFICITY PROTEIN"/>
    <property type="match status" value="1"/>
</dbReference>
<sequence length="408" mass="44591">MRVNGTLGDWQAITIKFSGEVLPRDRAEAFKGAMFAAYPGDLVFSKIDARNGAVGLIPGSIPKAVITPEYPVFTPKPEKLRPAFLNHLLRAAHFKADLQRKASGTSGRKRVTPESFLSLVVPVPPLNEQDALVTAYTEVLIRAAQMEQEADAIERAGWQVFEAALGVAPPPPLPDKPVFVARFKNVERWSHESILRGTTPAPDSDSGVPTVPLGQIGKVSYGIQKCPANRPAVHSRPYLRVANVQRGALDLDEIKYINVPDEEMPKLRLEVGDVLLCEGNSPDLVGRGAIWRGEIEDCVHQNHVLRVRVDRERLLPEFVLAVINCSHGQAYFRSKAKRTTNLASINSKEVAGLPVPALSIAQQQDVLDALHAQEQAAQTKRTEAAALRQSAWATFEAALFTTTEESAA</sequence>
<proteinExistence type="predicted"/>
<dbReference type="InterPro" id="IPR052021">
    <property type="entry name" value="Type-I_RS_S_subunit"/>
</dbReference>
<dbReference type="Gene3D" id="3.90.220.20">
    <property type="entry name" value="DNA methylase specificity domains"/>
    <property type="match status" value="2"/>
</dbReference>
<gene>
    <name evidence="3" type="ORF">GCM10011290_14150</name>
</gene>
<evidence type="ECO:0008006" key="5">
    <source>
        <dbReference type="Google" id="ProtNLM"/>
    </source>
</evidence>
<keyword evidence="4" id="KW-1185">Reference proteome</keyword>
<dbReference type="Proteomes" id="UP000600877">
    <property type="component" value="Unassembled WGS sequence"/>
</dbReference>
<evidence type="ECO:0000313" key="4">
    <source>
        <dbReference type="Proteomes" id="UP000600877"/>
    </source>
</evidence>
<comment type="caution">
    <text evidence="3">The sequence shown here is derived from an EMBL/GenBank/DDBJ whole genome shotgun (WGS) entry which is preliminary data.</text>
</comment>
<dbReference type="EMBL" id="BMYW01000004">
    <property type="protein sequence ID" value="GGX87720.1"/>
    <property type="molecule type" value="Genomic_DNA"/>
</dbReference>
<dbReference type="PANTHER" id="PTHR30408:SF12">
    <property type="entry name" value="TYPE I RESTRICTION ENZYME MJAVIII SPECIFICITY SUBUNIT"/>
    <property type="match status" value="1"/>
</dbReference>
<organism evidence="3 4">
    <name type="scientific">Vogesella alkaliphila</name>
    <dbReference type="NCBI Taxonomy" id="1193621"/>
    <lineage>
        <taxon>Bacteria</taxon>
        <taxon>Pseudomonadati</taxon>
        <taxon>Pseudomonadota</taxon>
        <taxon>Betaproteobacteria</taxon>
        <taxon>Neisseriales</taxon>
        <taxon>Chromobacteriaceae</taxon>
        <taxon>Vogesella</taxon>
    </lineage>
</organism>
<dbReference type="InterPro" id="IPR044946">
    <property type="entry name" value="Restrct_endonuc_typeI_TRD_sf"/>
</dbReference>
<accession>A0ABQ2YKT3</accession>
<dbReference type="SUPFAM" id="SSF116734">
    <property type="entry name" value="DNA methylase specificity domain"/>
    <property type="match status" value="2"/>
</dbReference>
<keyword evidence="1" id="KW-0680">Restriction system</keyword>
<protein>
    <recommendedName>
        <fullName evidence="5">Type I restriction modification DNA specificity domain-containing protein</fullName>
    </recommendedName>
</protein>
<keyword evidence="2" id="KW-0238">DNA-binding</keyword>